<evidence type="ECO:0000313" key="3">
    <source>
        <dbReference type="EMBL" id="CDW75204.1"/>
    </source>
</evidence>
<name>A0A078A362_STYLE</name>
<keyword evidence="1" id="KW-0175">Coiled coil</keyword>
<gene>
    <name evidence="3" type="primary">Contig14946.g15927</name>
    <name evidence="3" type="ORF">STYLEM_4191</name>
</gene>
<evidence type="ECO:0000256" key="1">
    <source>
        <dbReference type="SAM" id="Coils"/>
    </source>
</evidence>
<proteinExistence type="predicted"/>
<dbReference type="EMBL" id="CCKQ01004072">
    <property type="protein sequence ID" value="CDW75204.1"/>
    <property type="molecule type" value="Genomic_DNA"/>
</dbReference>
<evidence type="ECO:0000256" key="2">
    <source>
        <dbReference type="SAM" id="MobiDB-lite"/>
    </source>
</evidence>
<protein>
    <submittedName>
        <fullName evidence="3">Uncharacterized protein</fullName>
    </submittedName>
</protein>
<evidence type="ECO:0000313" key="4">
    <source>
        <dbReference type="Proteomes" id="UP000039865"/>
    </source>
</evidence>
<accession>A0A078A362</accession>
<dbReference type="Proteomes" id="UP000039865">
    <property type="component" value="Unassembled WGS sequence"/>
</dbReference>
<organism evidence="3 4">
    <name type="scientific">Stylonychia lemnae</name>
    <name type="common">Ciliate</name>
    <dbReference type="NCBI Taxonomy" id="5949"/>
    <lineage>
        <taxon>Eukaryota</taxon>
        <taxon>Sar</taxon>
        <taxon>Alveolata</taxon>
        <taxon>Ciliophora</taxon>
        <taxon>Intramacronucleata</taxon>
        <taxon>Spirotrichea</taxon>
        <taxon>Stichotrichia</taxon>
        <taxon>Sporadotrichida</taxon>
        <taxon>Oxytrichidae</taxon>
        <taxon>Stylonychinae</taxon>
        <taxon>Stylonychia</taxon>
    </lineage>
</organism>
<dbReference type="InParanoid" id="A0A078A362"/>
<dbReference type="AlphaFoldDB" id="A0A078A362"/>
<keyword evidence="4" id="KW-1185">Reference proteome</keyword>
<feature type="coiled-coil region" evidence="1">
    <location>
        <begin position="178"/>
        <end position="231"/>
    </location>
</feature>
<feature type="region of interest" description="Disordered" evidence="2">
    <location>
        <begin position="1"/>
        <end position="23"/>
    </location>
</feature>
<reference evidence="3 4" key="1">
    <citation type="submission" date="2014-06" db="EMBL/GenBank/DDBJ databases">
        <authorList>
            <person name="Swart Estienne"/>
        </authorList>
    </citation>
    <scope>NUCLEOTIDE SEQUENCE [LARGE SCALE GENOMIC DNA]</scope>
    <source>
        <strain evidence="3 4">130c</strain>
    </source>
</reference>
<dbReference type="PROSITE" id="PS50096">
    <property type="entry name" value="IQ"/>
    <property type="match status" value="1"/>
</dbReference>
<sequence length="306" mass="36445">MRARTSLNTPNFTPKNSSGRNVNVSTQEFQFRNSRLMSSPIQSSPQKENSLSPDTQYQSIYYQEKKKKQDKAFILQRLRQSFEQKHIKDQLNLRGQKTSVIKSVNSSPINRQNMKGNPGFAHSQMQMPRIGDPVKNQYVYNRQSINAFHPRKSEFHSSFQFMYQDNSLQSGERQMYLLEKLSKQKQDKLNQYQLMRQSIENQHRLMELQKMEKIFEKQRQIEKKLNNAASQIQRAYRSWRMRKFKDVVMKYVQRDRIEIEEGKEVLSKVLAEMKHETNLYLEKYKDKYSNLNPNQSEDSELSSFVS</sequence>